<feature type="transmembrane region" description="Helical" evidence="11">
    <location>
        <begin position="462"/>
        <end position="481"/>
    </location>
</feature>
<name>A0ABW1TXP2_9BURK</name>
<dbReference type="InterPro" id="IPR051949">
    <property type="entry name" value="Cation_Transport_ATPase"/>
</dbReference>
<dbReference type="InterPro" id="IPR059000">
    <property type="entry name" value="ATPase_P-type_domA"/>
</dbReference>
<dbReference type="PROSITE" id="PS01229">
    <property type="entry name" value="COF_2"/>
    <property type="match status" value="1"/>
</dbReference>
<proteinExistence type="inferred from homology"/>
<keyword evidence="8" id="KW-1278">Translocase</keyword>
<comment type="subcellular location">
    <subcellularLocation>
        <location evidence="11">Cell membrane</location>
    </subcellularLocation>
    <subcellularLocation>
        <location evidence="1">Membrane</location>
        <topology evidence="1">Multi-pass membrane protein</topology>
    </subcellularLocation>
</comment>
<evidence type="ECO:0000256" key="5">
    <source>
        <dbReference type="ARBA" id="ARBA00022741"/>
    </source>
</evidence>
<evidence type="ECO:0000256" key="12">
    <source>
        <dbReference type="SAM" id="MobiDB-lite"/>
    </source>
</evidence>
<evidence type="ECO:0000256" key="6">
    <source>
        <dbReference type="ARBA" id="ARBA00022840"/>
    </source>
</evidence>
<dbReference type="SUPFAM" id="SSF81653">
    <property type="entry name" value="Calcium ATPase, transduction domain A"/>
    <property type="match status" value="1"/>
</dbReference>
<dbReference type="Gene3D" id="3.30.70.100">
    <property type="match status" value="2"/>
</dbReference>
<dbReference type="PROSITE" id="PS00154">
    <property type="entry name" value="ATPASE_E1_E2"/>
    <property type="match status" value="1"/>
</dbReference>
<keyword evidence="11" id="KW-1003">Cell membrane</keyword>
<dbReference type="EMBL" id="JBHSRS010000064">
    <property type="protein sequence ID" value="MFC6282072.1"/>
    <property type="molecule type" value="Genomic_DNA"/>
</dbReference>
<dbReference type="InterPro" id="IPR027256">
    <property type="entry name" value="P-typ_ATPase_IB"/>
</dbReference>
<feature type="compositionally biased region" description="Basic and acidic residues" evidence="12">
    <location>
        <begin position="159"/>
        <end position="191"/>
    </location>
</feature>
<dbReference type="Pfam" id="PF00702">
    <property type="entry name" value="Hydrolase"/>
    <property type="match status" value="1"/>
</dbReference>
<evidence type="ECO:0000256" key="8">
    <source>
        <dbReference type="ARBA" id="ARBA00022967"/>
    </source>
</evidence>
<dbReference type="InterPro" id="IPR018303">
    <property type="entry name" value="ATPase_P-typ_P_site"/>
</dbReference>
<dbReference type="SFLD" id="SFLDG00002">
    <property type="entry name" value="C1.7:_P-type_atpase_like"/>
    <property type="match status" value="1"/>
</dbReference>
<keyword evidence="5 11" id="KW-0547">Nucleotide-binding</keyword>
<keyword evidence="3 11" id="KW-0812">Transmembrane</keyword>
<comment type="similarity">
    <text evidence="2 11">Belongs to the cation transport ATPase (P-type) (TC 3.A.3) family. Type IB subfamily.</text>
</comment>
<dbReference type="CDD" id="cd07551">
    <property type="entry name" value="P-type_ATPase_HM_ZosA_PfeT-like"/>
    <property type="match status" value="1"/>
</dbReference>
<dbReference type="InterPro" id="IPR036412">
    <property type="entry name" value="HAD-like_sf"/>
</dbReference>
<dbReference type="SFLD" id="SFLDF00027">
    <property type="entry name" value="p-type_atpase"/>
    <property type="match status" value="1"/>
</dbReference>
<dbReference type="InterPro" id="IPR044492">
    <property type="entry name" value="P_typ_ATPase_HD_dom"/>
</dbReference>
<evidence type="ECO:0000256" key="9">
    <source>
        <dbReference type="ARBA" id="ARBA00022989"/>
    </source>
</evidence>
<dbReference type="InterPro" id="IPR023298">
    <property type="entry name" value="ATPase_P-typ_TM_dom_sf"/>
</dbReference>
<feature type="transmembrane region" description="Helical" evidence="11">
    <location>
        <begin position="243"/>
        <end position="261"/>
    </location>
</feature>
<dbReference type="Gene3D" id="3.40.50.1000">
    <property type="entry name" value="HAD superfamily/HAD-like"/>
    <property type="match status" value="1"/>
</dbReference>
<dbReference type="RefSeq" id="WP_371435629.1">
    <property type="nucleotide sequence ID" value="NZ_JBHSRS010000064.1"/>
</dbReference>
<dbReference type="InterPro" id="IPR023214">
    <property type="entry name" value="HAD_sf"/>
</dbReference>
<evidence type="ECO:0000256" key="4">
    <source>
        <dbReference type="ARBA" id="ARBA00022723"/>
    </source>
</evidence>
<dbReference type="InterPro" id="IPR008250">
    <property type="entry name" value="ATPase_P-typ_transduc_dom_A_sf"/>
</dbReference>
<sequence length="869" mass="91333">MAKAENIRLDIPVLLNGVEDAKDKCVARLISQLKGRTGINDVHVKEPGDSQPPQLCIHYEPATISLQRVRELAASSGAALSERFAHLTFRTSTQHARAARRLSDQIAALKGVVEAEVATTGSVRIEFDRSIVDDAKMRSSLEALGLRVEAASPALAPHGKGEDSHEGHAHKESHAHGSARESGAAEHDHGGEGPAQAGHDDKEHAHDHGGPFGENSELIFALLAGLLVLIGWVLQWRNLAPEIVSNGFYIAAYVFGGYYTLKEAIENIRARRFEIDTLMLVAAAGAAALGQLAEGGLLLFLFSLGHSLEHYAMGRARKAIEALAKLAPETAMVRRPDGRTEQVAVAKLAVGDVVLVKPNERLPADGFVVRGQTSVNQAPVTGESVPVDKRPVDDTQVALRSFEKVSAVHKVFAGTINGPGAIEVMVARASSESTMARVVKLVTEAQTQRSPTQNFTDKFERIFVPVILLGVVALMFAGFVIDEPFSATFYRAMAVLVAASPCALAISVPSAVLSGVARAGRSGVLVKGGGPLENLGILTAIAFDKTGTLTEGKPRLTDVVAAAGSSEQELLTVALAVERQSDHPLASAIVEGAQQRLPAGSAEPAVESLQSIIGRGVAARIAGETVHVGKAALFTEIEGAPLPPEIARSNEELIAQGRTTMVVRLGARYLGVLGVMDTPRAAAAGVMRSLKELGIQRLIMISGDNQRVAEAVAKSVGLTEAQGDLMPEQKVDAIKALREKEGRVAMVGDGVNDAPAMANATVGIAMGAAGSDVALETADVALMADDLSQLPFAVALSRRTTHVIRQNLWVSLGVVAVLIPATIFGLNIGTAVLFHEGSTLLVVVNALRLLAFADMPDASNGSSQEAVTS</sequence>
<feature type="compositionally biased region" description="Basic and acidic residues" evidence="12">
    <location>
        <begin position="198"/>
        <end position="209"/>
    </location>
</feature>
<dbReference type="PANTHER" id="PTHR43079">
    <property type="entry name" value="PROBABLE CADMIUM/ZINC-TRANSPORTING ATPASE HMA1"/>
    <property type="match status" value="1"/>
</dbReference>
<dbReference type="Gene3D" id="2.70.150.10">
    <property type="entry name" value="Calcium-transporting ATPase, cytoplasmic transduction domain A"/>
    <property type="match status" value="1"/>
</dbReference>
<keyword evidence="10 11" id="KW-0472">Membrane</keyword>
<keyword evidence="9 11" id="KW-1133">Transmembrane helix</keyword>
<dbReference type="Pfam" id="PF00122">
    <property type="entry name" value="E1-E2_ATPase"/>
    <property type="match status" value="1"/>
</dbReference>
<evidence type="ECO:0000313" key="14">
    <source>
        <dbReference type="EMBL" id="MFC6282072.1"/>
    </source>
</evidence>
<evidence type="ECO:0000256" key="2">
    <source>
        <dbReference type="ARBA" id="ARBA00006024"/>
    </source>
</evidence>
<evidence type="ECO:0000256" key="11">
    <source>
        <dbReference type="RuleBase" id="RU362081"/>
    </source>
</evidence>
<keyword evidence="7" id="KW-0460">Magnesium</keyword>
<feature type="transmembrane region" description="Helical" evidence="11">
    <location>
        <begin position="808"/>
        <end position="834"/>
    </location>
</feature>
<dbReference type="NCBIfam" id="TIGR01525">
    <property type="entry name" value="ATPase-IB_hvy"/>
    <property type="match status" value="1"/>
</dbReference>
<protein>
    <submittedName>
        <fullName evidence="14">Heavy metal translocating P-type ATPase</fullName>
    </submittedName>
</protein>
<keyword evidence="6 11" id="KW-0067">ATP-binding</keyword>
<dbReference type="Gene3D" id="3.40.1110.10">
    <property type="entry name" value="Calcium-transporting ATPase, cytoplasmic domain N"/>
    <property type="match status" value="1"/>
</dbReference>
<dbReference type="InterPro" id="IPR023299">
    <property type="entry name" value="ATPase_P-typ_cyto_dom_N"/>
</dbReference>
<evidence type="ECO:0000256" key="10">
    <source>
        <dbReference type="ARBA" id="ARBA00023136"/>
    </source>
</evidence>
<dbReference type="Proteomes" id="UP001596270">
    <property type="component" value="Unassembled WGS sequence"/>
</dbReference>
<feature type="transmembrane region" description="Helical" evidence="11">
    <location>
        <begin position="218"/>
        <end position="237"/>
    </location>
</feature>
<dbReference type="NCBIfam" id="TIGR01494">
    <property type="entry name" value="ATPase_P-type"/>
    <property type="match status" value="1"/>
</dbReference>
<evidence type="ECO:0000256" key="7">
    <source>
        <dbReference type="ARBA" id="ARBA00022842"/>
    </source>
</evidence>
<dbReference type="PANTHER" id="PTHR43079:SF1">
    <property type="entry name" value="CADMIUM_ZINC-TRANSPORTING ATPASE HMA1, CHLOROPLASTIC-RELATED"/>
    <property type="match status" value="1"/>
</dbReference>
<comment type="caution">
    <text evidence="14">The sequence shown here is derived from an EMBL/GenBank/DDBJ whole genome shotgun (WGS) entry which is preliminary data.</text>
</comment>
<organism evidence="14 15">
    <name type="scientific">Polaromonas aquatica</name>
    <dbReference type="NCBI Taxonomy" id="332657"/>
    <lineage>
        <taxon>Bacteria</taxon>
        <taxon>Pseudomonadati</taxon>
        <taxon>Pseudomonadota</taxon>
        <taxon>Betaproteobacteria</taxon>
        <taxon>Burkholderiales</taxon>
        <taxon>Comamonadaceae</taxon>
        <taxon>Polaromonas</taxon>
    </lineage>
</organism>
<dbReference type="PRINTS" id="PR00119">
    <property type="entry name" value="CATATPASE"/>
</dbReference>
<evidence type="ECO:0000259" key="13">
    <source>
        <dbReference type="Pfam" id="PF00122"/>
    </source>
</evidence>
<keyword evidence="15" id="KW-1185">Reference proteome</keyword>
<evidence type="ECO:0000313" key="15">
    <source>
        <dbReference type="Proteomes" id="UP001596270"/>
    </source>
</evidence>
<dbReference type="InterPro" id="IPR001757">
    <property type="entry name" value="P_typ_ATPase"/>
</dbReference>
<evidence type="ECO:0000256" key="3">
    <source>
        <dbReference type="ARBA" id="ARBA00022692"/>
    </source>
</evidence>
<reference evidence="15" key="1">
    <citation type="journal article" date="2019" name="Int. J. Syst. Evol. Microbiol.">
        <title>The Global Catalogue of Microorganisms (GCM) 10K type strain sequencing project: providing services to taxonomists for standard genome sequencing and annotation.</title>
        <authorList>
            <consortium name="The Broad Institute Genomics Platform"/>
            <consortium name="The Broad Institute Genome Sequencing Center for Infectious Disease"/>
            <person name="Wu L."/>
            <person name="Ma J."/>
        </authorList>
    </citation>
    <scope>NUCLEOTIDE SEQUENCE [LARGE SCALE GENOMIC DNA]</scope>
    <source>
        <strain evidence="15">CCUG 39402</strain>
    </source>
</reference>
<feature type="domain" description="P-type ATPase A" evidence="13">
    <location>
        <begin position="326"/>
        <end position="442"/>
    </location>
</feature>
<feature type="region of interest" description="Disordered" evidence="12">
    <location>
        <begin position="155"/>
        <end position="210"/>
    </location>
</feature>
<dbReference type="SFLD" id="SFLDS00003">
    <property type="entry name" value="Haloacid_Dehalogenase"/>
    <property type="match status" value="1"/>
</dbReference>
<accession>A0ABW1TXP2</accession>
<dbReference type="SUPFAM" id="SSF81665">
    <property type="entry name" value="Calcium ATPase, transmembrane domain M"/>
    <property type="match status" value="1"/>
</dbReference>
<feature type="transmembrane region" description="Helical" evidence="11">
    <location>
        <begin position="493"/>
        <end position="517"/>
    </location>
</feature>
<dbReference type="PRINTS" id="PR00120">
    <property type="entry name" value="HATPASE"/>
</dbReference>
<evidence type="ECO:0000256" key="1">
    <source>
        <dbReference type="ARBA" id="ARBA00004141"/>
    </source>
</evidence>
<keyword evidence="4 11" id="KW-0479">Metal-binding</keyword>
<dbReference type="SUPFAM" id="SSF56784">
    <property type="entry name" value="HAD-like"/>
    <property type="match status" value="1"/>
</dbReference>
<gene>
    <name evidence="14" type="ORF">ACFQND_12625</name>
</gene>